<evidence type="ECO:0008006" key="3">
    <source>
        <dbReference type="Google" id="ProtNLM"/>
    </source>
</evidence>
<keyword evidence="1" id="KW-0472">Membrane</keyword>
<evidence type="ECO:0000256" key="1">
    <source>
        <dbReference type="SAM" id="Phobius"/>
    </source>
</evidence>
<protein>
    <recommendedName>
        <fullName evidence="3">YtxH domain-containing protein</fullName>
    </recommendedName>
</protein>
<reference evidence="2" key="1">
    <citation type="journal article" date="2020" name="mSystems">
        <title>Genome- and Community-Level Interaction Insights into Carbon Utilization and Element Cycling Functions of Hydrothermarchaeota in Hydrothermal Sediment.</title>
        <authorList>
            <person name="Zhou Z."/>
            <person name="Liu Y."/>
            <person name="Xu W."/>
            <person name="Pan J."/>
            <person name="Luo Z.H."/>
            <person name="Li M."/>
        </authorList>
    </citation>
    <scope>NUCLEOTIDE SEQUENCE [LARGE SCALE GENOMIC DNA]</scope>
    <source>
        <strain evidence="2">HyVt-527</strain>
    </source>
</reference>
<gene>
    <name evidence="2" type="ORF">ENJ89_06465</name>
</gene>
<evidence type="ECO:0000313" key="2">
    <source>
        <dbReference type="EMBL" id="HHJ52822.1"/>
    </source>
</evidence>
<name>A0A7V5PPF4_CALAY</name>
<dbReference type="PROSITE" id="PS51257">
    <property type="entry name" value="PROKAR_LIPOPROTEIN"/>
    <property type="match status" value="1"/>
</dbReference>
<dbReference type="EMBL" id="DROD01000440">
    <property type="protein sequence ID" value="HHJ52822.1"/>
    <property type="molecule type" value="Genomic_DNA"/>
</dbReference>
<feature type="transmembrane region" description="Helical" evidence="1">
    <location>
        <begin position="38"/>
        <end position="56"/>
    </location>
</feature>
<proteinExistence type="predicted"/>
<accession>A0A7V5PPF4</accession>
<dbReference type="AlphaFoldDB" id="A0A7V5PPF4"/>
<feature type="transmembrane region" description="Helical" evidence="1">
    <location>
        <begin position="7"/>
        <end position="26"/>
    </location>
</feature>
<dbReference type="Proteomes" id="UP000886124">
    <property type="component" value="Unassembled WGS sequence"/>
</dbReference>
<organism evidence="2">
    <name type="scientific">Caldithrix abyssi</name>
    <dbReference type="NCBI Taxonomy" id="187145"/>
    <lineage>
        <taxon>Bacteria</taxon>
        <taxon>Pseudomonadati</taxon>
        <taxon>Calditrichota</taxon>
        <taxon>Calditrichia</taxon>
        <taxon>Calditrichales</taxon>
        <taxon>Calditrichaceae</taxon>
        <taxon>Caldithrix</taxon>
    </lineage>
</organism>
<comment type="caution">
    <text evidence="2">The sequence shown here is derived from an EMBL/GenBank/DDBJ whole genome shotgun (WGS) entry which is preliminary data.</text>
</comment>
<dbReference type="InterPro" id="IPR045764">
    <property type="entry name" value="DUF6132"/>
</dbReference>
<keyword evidence="1" id="KW-0812">Transmembrane</keyword>
<dbReference type="Pfam" id="PF19628">
    <property type="entry name" value="DUF6132"/>
    <property type="match status" value="1"/>
</dbReference>
<sequence>MFKNKWLKMTLFAVIGGALGYAYYYFIGCTSGSCPLTSNPYITTGYGLGAGFLLGWDGKFKSNRKEKQDE</sequence>
<keyword evidence="1" id="KW-1133">Transmembrane helix</keyword>